<keyword evidence="4" id="KW-0732">Signal</keyword>
<dbReference type="AlphaFoldDB" id="A0A368XJM8"/>
<organism evidence="6 7">
    <name type="scientific">Pseudorhodoferax soli</name>
    <dbReference type="NCBI Taxonomy" id="545864"/>
    <lineage>
        <taxon>Bacteria</taxon>
        <taxon>Pseudomonadati</taxon>
        <taxon>Pseudomonadota</taxon>
        <taxon>Betaproteobacteria</taxon>
        <taxon>Burkholderiales</taxon>
        <taxon>Comamonadaceae</taxon>
    </lineage>
</organism>
<evidence type="ECO:0000256" key="1">
    <source>
        <dbReference type="ARBA" id="ARBA00022603"/>
    </source>
</evidence>
<dbReference type="InterPro" id="IPR029063">
    <property type="entry name" value="SAM-dependent_MTases_sf"/>
</dbReference>
<dbReference type="PANTHER" id="PTHR13610:SF11">
    <property type="entry name" value="METHYLTRANSFERASE DOMAIN-CONTAINING PROTEIN"/>
    <property type="match status" value="1"/>
</dbReference>
<keyword evidence="1 6" id="KW-0489">Methyltransferase</keyword>
<dbReference type="InterPro" id="IPR026170">
    <property type="entry name" value="FAM173A/B"/>
</dbReference>
<name>A0A368XJM8_9BURK</name>
<sequence length="277" mass="29833">MLRSRTALVCAALATSLAAPAHALEEVPFVTSPDNVTLEMLRIAQVGPQDRLIDLGSGDGRIVIVAAQRFGASGLGVEIVPDLVRQSQENARIAGVADRAQFRVEDIFQTDLSGASVITMYLLPDVNLALRPRLLALKPGTRIVSHDWDMGDWKPDQTTVLPVPDKKVGLEKTSKVQLWTVPAQVHGLWCGAGMLGGMRFEVKQSFQQFTAMMTRGGRVREYAGRIEGDTLHSLPGARTQMQLRLQGEQLVLAQADGALGLLKGAALARSSGEDCAD</sequence>
<gene>
    <name evidence="6" type="ORF">DES41_108433</name>
</gene>
<dbReference type="PANTHER" id="PTHR13610">
    <property type="entry name" value="METHYLTRANSFERASE DOMAIN-CONTAINING PROTEIN"/>
    <property type="match status" value="1"/>
</dbReference>
<evidence type="ECO:0000259" key="5">
    <source>
        <dbReference type="Pfam" id="PF13847"/>
    </source>
</evidence>
<keyword evidence="2 6" id="KW-0808">Transferase</keyword>
<evidence type="ECO:0000256" key="4">
    <source>
        <dbReference type="SAM" id="SignalP"/>
    </source>
</evidence>
<dbReference type="Gene3D" id="3.40.50.150">
    <property type="entry name" value="Vaccinia Virus protein VP39"/>
    <property type="match status" value="1"/>
</dbReference>
<evidence type="ECO:0000313" key="6">
    <source>
        <dbReference type="EMBL" id="RCW68250.1"/>
    </source>
</evidence>
<feature type="domain" description="Methyltransferase" evidence="5">
    <location>
        <begin position="50"/>
        <end position="153"/>
    </location>
</feature>
<feature type="chain" id="PRO_5017025704" evidence="4">
    <location>
        <begin position="24"/>
        <end position="277"/>
    </location>
</feature>
<dbReference type="InterPro" id="IPR025714">
    <property type="entry name" value="Methyltranfer_dom"/>
</dbReference>
<dbReference type="RefSeq" id="WP_114470759.1">
    <property type="nucleotide sequence ID" value="NZ_QPJK01000008.1"/>
</dbReference>
<dbReference type="GO" id="GO:0016279">
    <property type="term" value="F:protein-lysine N-methyltransferase activity"/>
    <property type="evidence" value="ECO:0007669"/>
    <property type="project" value="InterPro"/>
</dbReference>
<dbReference type="CDD" id="cd02440">
    <property type="entry name" value="AdoMet_MTases"/>
    <property type="match status" value="1"/>
</dbReference>
<proteinExistence type="predicted"/>
<dbReference type="GO" id="GO:0032259">
    <property type="term" value="P:methylation"/>
    <property type="evidence" value="ECO:0007669"/>
    <property type="project" value="UniProtKB-KW"/>
</dbReference>
<reference evidence="6 7" key="1">
    <citation type="submission" date="2018-07" db="EMBL/GenBank/DDBJ databases">
        <title>Genomic Encyclopedia of Type Strains, Phase IV (KMG-IV): sequencing the most valuable type-strain genomes for metagenomic binning, comparative biology and taxonomic classification.</title>
        <authorList>
            <person name="Goeker M."/>
        </authorList>
    </citation>
    <scope>NUCLEOTIDE SEQUENCE [LARGE SCALE GENOMIC DNA]</scope>
    <source>
        <strain evidence="6 7">DSM 21634</strain>
    </source>
</reference>
<comment type="caution">
    <text evidence="6">The sequence shown here is derived from an EMBL/GenBank/DDBJ whole genome shotgun (WGS) entry which is preliminary data.</text>
</comment>
<feature type="signal peptide" evidence="4">
    <location>
        <begin position="1"/>
        <end position="23"/>
    </location>
</feature>
<dbReference type="Proteomes" id="UP000252884">
    <property type="component" value="Unassembled WGS sequence"/>
</dbReference>
<keyword evidence="7" id="KW-1185">Reference proteome</keyword>
<protein>
    <submittedName>
        <fullName evidence="6">Methyltransferase family protein</fullName>
    </submittedName>
</protein>
<dbReference type="EMBL" id="QPJK01000008">
    <property type="protein sequence ID" value="RCW68250.1"/>
    <property type="molecule type" value="Genomic_DNA"/>
</dbReference>
<accession>A0A368XJM8</accession>
<evidence type="ECO:0000256" key="2">
    <source>
        <dbReference type="ARBA" id="ARBA00022679"/>
    </source>
</evidence>
<evidence type="ECO:0000256" key="3">
    <source>
        <dbReference type="ARBA" id="ARBA00022691"/>
    </source>
</evidence>
<dbReference type="OrthoDB" id="281208at2"/>
<dbReference type="SUPFAM" id="SSF53335">
    <property type="entry name" value="S-adenosyl-L-methionine-dependent methyltransferases"/>
    <property type="match status" value="1"/>
</dbReference>
<dbReference type="Pfam" id="PF13847">
    <property type="entry name" value="Methyltransf_31"/>
    <property type="match status" value="1"/>
</dbReference>
<evidence type="ECO:0000313" key="7">
    <source>
        <dbReference type="Proteomes" id="UP000252884"/>
    </source>
</evidence>
<keyword evidence="3" id="KW-0949">S-adenosyl-L-methionine</keyword>